<keyword evidence="2" id="KW-1185">Reference proteome</keyword>
<dbReference type="Proteomes" id="UP000694251">
    <property type="component" value="Chromosome 9"/>
</dbReference>
<dbReference type="AlphaFoldDB" id="A0A8T2ADT9"/>
<organism evidence="1 2">
    <name type="scientific">Arabidopsis suecica</name>
    <name type="common">Swedish thale-cress</name>
    <name type="synonym">Cardaminopsis suecica</name>
    <dbReference type="NCBI Taxonomy" id="45249"/>
    <lineage>
        <taxon>Eukaryota</taxon>
        <taxon>Viridiplantae</taxon>
        <taxon>Streptophyta</taxon>
        <taxon>Embryophyta</taxon>
        <taxon>Tracheophyta</taxon>
        <taxon>Spermatophyta</taxon>
        <taxon>Magnoliopsida</taxon>
        <taxon>eudicotyledons</taxon>
        <taxon>Gunneridae</taxon>
        <taxon>Pentapetalae</taxon>
        <taxon>rosids</taxon>
        <taxon>malvids</taxon>
        <taxon>Brassicales</taxon>
        <taxon>Brassicaceae</taxon>
        <taxon>Camelineae</taxon>
        <taxon>Arabidopsis</taxon>
    </lineage>
</organism>
<gene>
    <name evidence="1" type="ORF">ISN44_As09g006060</name>
</gene>
<accession>A0A8T2ADT9</accession>
<comment type="caution">
    <text evidence="1">The sequence shown here is derived from an EMBL/GenBank/DDBJ whole genome shotgun (WGS) entry which is preliminary data.</text>
</comment>
<evidence type="ECO:0000313" key="1">
    <source>
        <dbReference type="EMBL" id="KAG7572228.1"/>
    </source>
</evidence>
<dbReference type="EMBL" id="JAEFBJ010000009">
    <property type="protein sequence ID" value="KAG7572228.1"/>
    <property type="molecule type" value="Genomic_DNA"/>
</dbReference>
<reference evidence="1 2" key="1">
    <citation type="submission" date="2020-12" db="EMBL/GenBank/DDBJ databases">
        <title>Concerted genomic and epigenomic changes stabilize Arabidopsis allopolyploids.</title>
        <authorList>
            <person name="Chen Z."/>
        </authorList>
    </citation>
    <scope>NUCLEOTIDE SEQUENCE [LARGE SCALE GENOMIC DNA]</scope>
    <source>
        <strain evidence="1">As9502</strain>
        <tissue evidence="1">Leaf</tissue>
    </source>
</reference>
<sequence>MADQFTISRNIFTEEILDFFDNVPSEIASVLPELIISKPDGLEFRNRGAREEINSCSALCLKTMARSDEKRVPHAFAITMKCEIDREKIHGQNWHDEIPVEDQGRHDTCWKVTSSANISDARCIHKIDPEYTRYSGQFLMEFANKAKAQGRFKDSKGVHYCYGYSSYSAMVFAMNNGIPVEAD</sequence>
<protein>
    <submittedName>
        <fullName evidence="1">Papain-like cysteine peptidase superfamily</fullName>
    </submittedName>
</protein>
<proteinExistence type="predicted"/>
<evidence type="ECO:0000313" key="2">
    <source>
        <dbReference type="Proteomes" id="UP000694251"/>
    </source>
</evidence>
<name>A0A8T2ADT9_ARASU</name>